<proteinExistence type="predicted"/>
<accession>A0A291GL33</accession>
<reference evidence="8" key="1">
    <citation type="submission" date="2017-09" db="EMBL/GenBank/DDBJ databases">
        <title>Brachybacterium sp. VM2412.</title>
        <authorList>
            <person name="Tak E.J."/>
            <person name="Bae J.-W."/>
        </authorList>
    </citation>
    <scope>NUCLEOTIDE SEQUENCE [LARGE SCALE GENOMIC DNA]</scope>
    <source>
        <strain evidence="8">VM2412</strain>
    </source>
</reference>
<dbReference type="PANTHER" id="PTHR45947">
    <property type="entry name" value="SULFOQUINOVOSYL TRANSFERASE SQD2"/>
    <property type="match status" value="1"/>
</dbReference>
<keyword evidence="3 7" id="KW-0808">Transferase</keyword>
<keyword evidence="8" id="KW-1185">Reference proteome</keyword>
<feature type="region of interest" description="Disordered" evidence="4">
    <location>
        <begin position="1"/>
        <end position="28"/>
    </location>
</feature>
<dbReference type="InterPro" id="IPR050194">
    <property type="entry name" value="Glycosyltransferase_grp1"/>
</dbReference>
<evidence type="ECO:0000256" key="1">
    <source>
        <dbReference type="ARBA" id="ARBA00021292"/>
    </source>
</evidence>
<dbReference type="GO" id="GO:0016758">
    <property type="term" value="F:hexosyltransferase activity"/>
    <property type="evidence" value="ECO:0007669"/>
    <property type="project" value="TreeGrafter"/>
</dbReference>
<evidence type="ECO:0000259" key="5">
    <source>
        <dbReference type="Pfam" id="PF00534"/>
    </source>
</evidence>
<dbReference type="Pfam" id="PF13579">
    <property type="entry name" value="Glyco_trans_4_4"/>
    <property type="match status" value="1"/>
</dbReference>
<evidence type="ECO:0000313" key="8">
    <source>
        <dbReference type="Proteomes" id="UP000218165"/>
    </source>
</evidence>
<evidence type="ECO:0000256" key="4">
    <source>
        <dbReference type="SAM" id="MobiDB-lite"/>
    </source>
</evidence>
<dbReference type="GO" id="GO:1901137">
    <property type="term" value="P:carbohydrate derivative biosynthetic process"/>
    <property type="evidence" value="ECO:0007669"/>
    <property type="project" value="UniProtKB-ARBA"/>
</dbReference>
<keyword evidence="2" id="KW-0328">Glycosyltransferase</keyword>
<dbReference type="KEGG" id="brz:CFK38_04665"/>
<dbReference type="InterPro" id="IPR028098">
    <property type="entry name" value="Glyco_trans_4-like_N"/>
</dbReference>
<evidence type="ECO:0000313" key="7">
    <source>
        <dbReference type="EMBL" id="ATG50898.1"/>
    </source>
</evidence>
<name>A0A291GL33_9MICO</name>
<feature type="domain" description="Glycosyl transferase family 1" evidence="5">
    <location>
        <begin position="529"/>
        <end position="692"/>
    </location>
</feature>
<dbReference type="Pfam" id="PF00534">
    <property type="entry name" value="Glycos_transf_1"/>
    <property type="match status" value="1"/>
</dbReference>
<dbReference type="InterPro" id="IPR001296">
    <property type="entry name" value="Glyco_trans_1"/>
</dbReference>
<dbReference type="EMBL" id="CP023563">
    <property type="protein sequence ID" value="ATG50898.1"/>
    <property type="molecule type" value="Genomic_DNA"/>
</dbReference>
<dbReference type="Gene3D" id="3.40.50.2000">
    <property type="entry name" value="Glycogen Phosphorylase B"/>
    <property type="match status" value="2"/>
</dbReference>
<organism evidence="7 8">
    <name type="scientific">Brachybacterium vulturis</name>
    <dbReference type="NCBI Taxonomy" id="2017484"/>
    <lineage>
        <taxon>Bacteria</taxon>
        <taxon>Bacillati</taxon>
        <taxon>Actinomycetota</taxon>
        <taxon>Actinomycetes</taxon>
        <taxon>Micrococcales</taxon>
        <taxon>Dermabacteraceae</taxon>
        <taxon>Brachybacterium</taxon>
    </lineage>
</organism>
<dbReference type="CDD" id="cd03794">
    <property type="entry name" value="GT4_WbuB-like"/>
    <property type="match status" value="1"/>
</dbReference>
<dbReference type="SUPFAM" id="SSF53756">
    <property type="entry name" value="UDP-Glycosyltransferase/glycogen phosphorylase"/>
    <property type="match status" value="1"/>
</dbReference>
<gene>
    <name evidence="7" type="ORF">CFK38_04665</name>
</gene>
<evidence type="ECO:0000256" key="2">
    <source>
        <dbReference type="ARBA" id="ARBA00022676"/>
    </source>
</evidence>
<protein>
    <recommendedName>
        <fullName evidence="1">D-inositol 3-phosphate glycosyltransferase</fullName>
    </recommendedName>
</protein>
<dbReference type="PANTHER" id="PTHR45947:SF3">
    <property type="entry name" value="SULFOQUINOVOSYL TRANSFERASE SQD2"/>
    <property type="match status" value="1"/>
</dbReference>
<sequence>MAMTQANNSGAGRSWLRGGKAADDRARASQQERSDAIKAILAELRQLTLDAPGAEKALPRYREAVAASGFDTKVLLEYARFLIRISRGSTAEEVLALSLAQNGAQVDALELYLELVRELDLPAERNSWALDRLSADISAHPAEHRAALDYAIPHRLTRVLDTISTAGDPVSRAIVQINQAYLDQAVSTETLTAIGSGAGIGENDLVRAHITVALARGNRGVASDLLKSADMKAVPLNALRRAIRRARTAGKQKQLVEYLERYRALKPEDAWAKRLQADVQRNAVSNYQLGKTGFPFPKMKPTPAYEAQRDHVFYLLHNSLPHNSAGYATRTHGLLSELNRIGWDVDGVTRLGYPYDMPGKADLPDVPMHEVIGNVDYRRLLKGRDIEKKNPLFNYTERYSSVLLDLAKEQRPAIIHAASNHWNGLTAVKTARQLGIPSIYEVRGLWEVTRGSRNPEWAKSNMYKYIARMEADAAKGATRVFAITEALREEMINRGVDEEKISVVPNGVDTSRFTPIARDEELASRLGVSGKTVIGYVGSVLDYEGIELILEAAEVLNRSRDDFHVLIVGDGAELERFQNHVQEHELEHVVTFTGRVPHEEVERYYSLVDITPFPRLPLPVCEMVSPLKPFEAMAMGKAVIASDVAALKEIVTPGVNGYLHEKGSSESLIEQLTTLLNDKEHTRRIGDQARAWVVEHRDWKQLAQLISETYSELSN</sequence>
<evidence type="ECO:0000256" key="3">
    <source>
        <dbReference type="ARBA" id="ARBA00022679"/>
    </source>
</evidence>
<dbReference type="Proteomes" id="UP000218165">
    <property type="component" value="Chromosome"/>
</dbReference>
<feature type="compositionally biased region" description="Polar residues" evidence="4">
    <location>
        <begin position="1"/>
        <end position="11"/>
    </location>
</feature>
<evidence type="ECO:0000259" key="6">
    <source>
        <dbReference type="Pfam" id="PF13579"/>
    </source>
</evidence>
<dbReference type="AlphaFoldDB" id="A0A291GL33"/>
<feature type="domain" description="Glycosyltransferase subfamily 4-like N-terminal" evidence="6">
    <location>
        <begin position="326"/>
        <end position="507"/>
    </location>
</feature>